<dbReference type="SUPFAM" id="SSF52980">
    <property type="entry name" value="Restriction endonuclease-like"/>
    <property type="match status" value="1"/>
</dbReference>
<dbReference type="EMBL" id="CYZT01000513">
    <property type="protein sequence ID" value="CUP82001.1"/>
    <property type="molecule type" value="Genomic_DNA"/>
</dbReference>
<evidence type="ECO:0000256" key="5">
    <source>
        <dbReference type="ARBA" id="ARBA00022840"/>
    </source>
</evidence>
<sequence length="195" mass="21933">MAEAAVRPPRPIRLGRPRFAAEEFGLTPAQKGTALHLVMQYIDFERTERVEQVRAEIARLVERAFLTPQQGEAVDPAKIAAFFASPLGRELMASTSLRREFKFSILVPAADYYPQAGAEEQVLLQGVVDCCFETLEGITVVDFKTDRVDRRSVAARAEEYRPQLAAYSRALEEITGKPVIRRCLWFFALDQAVDV</sequence>
<keyword evidence="1" id="KW-0547">Nucleotide-binding</keyword>
<keyword evidence="3 9" id="KW-0378">Hydrolase</keyword>
<evidence type="ECO:0000256" key="1">
    <source>
        <dbReference type="ARBA" id="ARBA00022741"/>
    </source>
</evidence>
<keyword evidence="7" id="KW-0234">DNA repair</keyword>
<dbReference type="Pfam" id="PF12705">
    <property type="entry name" value="PDDEXK_1"/>
    <property type="match status" value="1"/>
</dbReference>
<evidence type="ECO:0000256" key="7">
    <source>
        <dbReference type="ARBA" id="ARBA00023204"/>
    </source>
</evidence>
<dbReference type="GO" id="GO:0005524">
    <property type="term" value="F:ATP binding"/>
    <property type="evidence" value="ECO:0007669"/>
    <property type="project" value="UniProtKB-KW"/>
</dbReference>
<dbReference type="InterPro" id="IPR011335">
    <property type="entry name" value="Restrct_endonuc-II-like"/>
</dbReference>
<evidence type="ECO:0000313" key="10">
    <source>
        <dbReference type="Proteomes" id="UP000095746"/>
    </source>
</evidence>
<dbReference type="InterPro" id="IPR038726">
    <property type="entry name" value="PDDEXK_AddAB-type"/>
</dbReference>
<evidence type="ECO:0000256" key="2">
    <source>
        <dbReference type="ARBA" id="ARBA00022763"/>
    </source>
</evidence>
<evidence type="ECO:0000259" key="8">
    <source>
        <dbReference type="Pfam" id="PF12705"/>
    </source>
</evidence>
<evidence type="ECO:0000256" key="4">
    <source>
        <dbReference type="ARBA" id="ARBA00022806"/>
    </source>
</evidence>
<dbReference type="GO" id="GO:0004386">
    <property type="term" value="F:helicase activity"/>
    <property type="evidence" value="ECO:0007669"/>
    <property type="project" value="UniProtKB-KW"/>
</dbReference>
<keyword evidence="4 9" id="KW-0347">Helicase</keyword>
<dbReference type="GO" id="GO:0006281">
    <property type="term" value="P:DNA repair"/>
    <property type="evidence" value="ECO:0007669"/>
    <property type="project" value="UniProtKB-KW"/>
</dbReference>
<keyword evidence="2" id="KW-0227">DNA damage</keyword>
<dbReference type="Gene3D" id="3.90.320.10">
    <property type="match status" value="1"/>
</dbReference>
<dbReference type="GO" id="GO:0016787">
    <property type="term" value="F:hydrolase activity"/>
    <property type="evidence" value="ECO:0007669"/>
    <property type="project" value="UniProtKB-KW"/>
</dbReference>
<name>A0A174RCW1_FLAPL</name>
<keyword evidence="6" id="KW-0238">DNA-binding</keyword>
<dbReference type="AlphaFoldDB" id="A0A174RCW1"/>
<protein>
    <submittedName>
        <fullName evidence="9">ATP-dependent helicase/nuclease subunit A</fullName>
        <ecNumber evidence="9">3.1.-.-</ecNumber>
    </submittedName>
</protein>
<evidence type="ECO:0000256" key="3">
    <source>
        <dbReference type="ARBA" id="ARBA00022801"/>
    </source>
</evidence>
<dbReference type="GO" id="GO:0003677">
    <property type="term" value="F:DNA binding"/>
    <property type="evidence" value="ECO:0007669"/>
    <property type="project" value="UniProtKB-KW"/>
</dbReference>
<dbReference type="Proteomes" id="UP000095746">
    <property type="component" value="Unassembled WGS sequence"/>
</dbReference>
<accession>A0A174RCW1</accession>
<feature type="domain" description="PD-(D/E)XK endonuclease-like" evidence="8">
    <location>
        <begin position="22"/>
        <end position="187"/>
    </location>
</feature>
<gene>
    <name evidence="9" type="primary">addA</name>
    <name evidence="9" type="ORF">ERS852411_03634</name>
</gene>
<organism evidence="9 10">
    <name type="scientific">Flavonifractor plautii</name>
    <name type="common">Fusobacterium plautii</name>
    <dbReference type="NCBI Taxonomy" id="292800"/>
    <lineage>
        <taxon>Bacteria</taxon>
        <taxon>Bacillati</taxon>
        <taxon>Bacillota</taxon>
        <taxon>Clostridia</taxon>
        <taxon>Eubacteriales</taxon>
        <taxon>Oscillospiraceae</taxon>
        <taxon>Flavonifractor</taxon>
    </lineage>
</organism>
<proteinExistence type="predicted"/>
<dbReference type="InterPro" id="IPR011604">
    <property type="entry name" value="PDDEXK-like_dom_sf"/>
</dbReference>
<evidence type="ECO:0000313" key="9">
    <source>
        <dbReference type="EMBL" id="CUP82001.1"/>
    </source>
</evidence>
<keyword evidence="5" id="KW-0067">ATP-binding</keyword>
<reference evidence="9 10" key="1">
    <citation type="submission" date="2015-09" db="EMBL/GenBank/DDBJ databases">
        <authorList>
            <consortium name="Pathogen Informatics"/>
        </authorList>
    </citation>
    <scope>NUCLEOTIDE SEQUENCE [LARGE SCALE GENOMIC DNA]</scope>
    <source>
        <strain evidence="9 10">2789STDY5608854</strain>
    </source>
</reference>
<dbReference type="EC" id="3.1.-.-" evidence="9"/>
<evidence type="ECO:0000256" key="6">
    <source>
        <dbReference type="ARBA" id="ARBA00023125"/>
    </source>
</evidence>